<reference evidence="2 3" key="1">
    <citation type="journal article" date="2020" name="Cell Host Microbe">
        <title>Functional and Genomic Variation between Human-Derived Isolates of Lachnospiraceae Reveals Inter- and Intra-Species Diversity.</title>
        <authorList>
            <person name="Sorbara M.T."/>
            <person name="Littmann E.R."/>
            <person name="Fontana E."/>
            <person name="Moody T.U."/>
            <person name="Kohout C.E."/>
            <person name="Gjonbalaj M."/>
            <person name="Eaton V."/>
            <person name="Seok R."/>
            <person name="Leiner I.M."/>
            <person name="Pamer E.G."/>
        </authorList>
    </citation>
    <scope>NUCLEOTIDE SEQUENCE [LARGE SCALE GENOMIC DNA]</scope>
    <source>
        <strain evidence="2 3">MSK.1.17</strain>
    </source>
</reference>
<evidence type="ECO:0000313" key="2">
    <source>
        <dbReference type="EMBL" id="NSJ48965.1"/>
    </source>
</evidence>
<evidence type="ECO:0000313" key="1">
    <source>
        <dbReference type="EMBL" id="MCG4744295.1"/>
    </source>
</evidence>
<dbReference type="EMBL" id="JAAITT010000011">
    <property type="protein sequence ID" value="NSJ48965.1"/>
    <property type="molecule type" value="Genomic_DNA"/>
</dbReference>
<gene>
    <name evidence="2" type="ORF">G5B36_09675</name>
    <name evidence="1" type="ORF">L0N08_02600</name>
</gene>
<dbReference type="AlphaFoldDB" id="A0AAW5BQF4"/>
<dbReference type="Proteomes" id="UP000669239">
    <property type="component" value="Unassembled WGS sequence"/>
</dbReference>
<dbReference type="Proteomes" id="UP001299608">
    <property type="component" value="Unassembled WGS sequence"/>
</dbReference>
<evidence type="ECO:0000313" key="3">
    <source>
        <dbReference type="Proteomes" id="UP000669239"/>
    </source>
</evidence>
<protein>
    <submittedName>
        <fullName evidence="1">Uncharacterized protein</fullName>
    </submittedName>
</protein>
<name>A0AAW5BQF4_9FIRM</name>
<keyword evidence="3" id="KW-1185">Reference proteome</keyword>
<accession>A0AAW5BQF4</accession>
<evidence type="ECO:0000313" key="4">
    <source>
        <dbReference type="Proteomes" id="UP001299608"/>
    </source>
</evidence>
<organism evidence="1 4">
    <name type="scientific">Enterocloster aldenensis</name>
    <dbReference type="NCBI Taxonomy" id="358742"/>
    <lineage>
        <taxon>Bacteria</taxon>
        <taxon>Bacillati</taxon>
        <taxon>Bacillota</taxon>
        <taxon>Clostridia</taxon>
        <taxon>Lachnospirales</taxon>
        <taxon>Lachnospiraceae</taxon>
        <taxon>Enterocloster</taxon>
    </lineage>
</organism>
<sequence length="71" mass="8010">MLLVKQALTIKGHWTQCSLWLMPFLCGAANARDTQCGVGAEYERKGYERKGYEGAIYGHDMNGQDVEEQEI</sequence>
<dbReference type="EMBL" id="JAKNGE010000003">
    <property type="protein sequence ID" value="MCG4744295.1"/>
    <property type="molecule type" value="Genomic_DNA"/>
</dbReference>
<proteinExistence type="predicted"/>
<dbReference type="RefSeq" id="WP_147325823.1">
    <property type="nucleotide sequence ID" value="NZ_CAXTHN010000035.1"/>
</dbReference>
<comment type="caution">
    <text evidence="1">The sequence shown here is derived from an EMBL/GenBank/DDBJ whole genome shotgun (WGS) entry which is preliminary data.</text>
</comment>
<reference evidence="1" key="3">
    <citation type="submission" date="2022-01" db="EMBL/GenBank/DDBJ databases">
        <title>Collection of gut derived symbiotic bacterial strains cultured from healthy donors.</title>
        <authorList>
            <person name="Lin H."/>
            <person name="Kohout C."/>
            <person name="Waligurski E."/>
            <person name="Pamer E.G."/>
        </authorList>
    </citation>
    <scope>NUCLEOTIDE SEQUENCE</scope>
    <source>
        <strain evidence="1">DFI.6.55</strain>
    </source>
</reference>
<reference evidence="2" key="2">
    <citation type="submission" date="2020-02" db="EMBL/GenBank/DDBJ databases">
        <authorList>
            <person name="Littmann E."/>
            <person name="Sorbara M."/>
        </authorList>
    </citation>
    <scope>NUCLEOTIDE SEQUENCE</scope>
    <source>
        <strain evidence="2">MSK.1.17</strain>
    </source>
</reference>